<reference evidence="2" key="1">
    <citation type="submission" date="2023-03" db="EMBL/GenBank/DDBJ databases">
        <title>Massive genome expansion in bonnet fungi (Mycena s.s.) driven by repeated elements and novel gene families across ecological guilds.</title>
        <authorList>
            <consortium name="Lawrence Berkeley National Laboratory"/>
            <person name="Harder C.B."/>
            <person name="Miyauchi S."/>
            <person name="Viragh M."/>
            <person name="Kuo A."/>
            <person name="Thoen E."/>
            <person name="Andreopoulos B."/>
            <person name="Lu D."/>
            <person name="Skrede I."/>
            <person name="Drula E."/>
            <person name="Henrissat B."/>
            <person name="Morin E."/>
            <person name="Kohler A."/>
            <person name="Barry K."/>
            <person name="LaButti K."/>
            <person name="Morin E."/>
            <person name="Salamov A."/>
            <person name="Lipzen A."/>
            <person name="Mereny Z."/>
            <person name="Hegedus B."/>
            <person name="Baldrian P."/>
            <person name="Stursova M."/>
            <person name="Weitz H."/>
            <person name="Taylor A."/>
            <person name="Grigoriev I.V."/>
            <person name="Nagy L.G."/>
            <person name="Martin F."/>
            <person name="Kauserud H."/>
        </authorList>
    </citation>
    <scope>NUCLEOTIDE SEQUENCE</scope>
    <source>
        <strain evidence="2">9144</strain>
    </source>
</reference>
<accession>A0AAD6V6C0</accession>
<feature type="region of interest" description="Disordered" evidence="1">
    <location>
        <begin position="1"/>
        <end position="28"/>
    </location>
</feature>
<comment type="caution">
    <text evidence="2">The sequence shown here is derived from an EMBL/GenBank/DDBJ whole genome shotgun (WGS) entry which is preliminary data.</text>
</comment>
<gene>
    <name evidence="2" type="ORF">GGX14DRAFT_398821</name>
</gene>
<feature type="region of interest" description="Disordered" evidence="1">
    <location>
        <begin position="187"/>
        <end position="207"/>
    </location>
</feature>
<dbReference type="EMBL" id="JARJCW010000050">
    <property type="protein sequence ID" value="KAJ7203665.1"/>
    <property type="molecule type" value="Genomic_DNA"/>
</dbReference>
<name>A0AAD6V6C0_9AGAR</name>
<sequence length="207" mass="23097">MQQGSTDPSNDALRTGLHSRQHRKTVSKQVGSRIQQLKYCFRDSKMHRGFLQNRQHKTNQGLVPSWHPKREKFYESHSIESFIALTKLCNQSLLVGTVAERLYDAVMIYLHVLKHSDLKYLPSNLTSFEAGFMLEASARPAECHSQMSAHVLLVLLIFGVSAPEITSITRLTSLSVRLSIVTVAHPPPAPQPDPAAIATSGRVSEEN</sequence>
<dbReference type="Proteomes" id="UP001219525">
    <property type="component" value="Unassembled WGS sequence"/>
</dbReference>
<evidence type="ECO:0000313" key="3">
    <source>
        <dbReference type="Proteomes" id="UP001219525"/>
    </source>
</evidence>
<keyword evidence="3" id="KW-1185">Reference proteome</keyword>
<evidence type="ECO:0000256" key="1">
    <source>
        <dbReference type="SAM" id="MobiDB-lite"/>
    </source>
</evidence>
<protein>
    <submittedName>
        <fullName evidence="2">Uncharacterized protein</fullName>
    </submittedName>
</protein>
<organism evidence="2 3">
    <name type="scientific">Mycena pura</name>
    <dbReference type="NCBI Taxonomy" id="153505"/>
    <lineage>
        <taxon>Eukaryota</taxon>
        <taxon>Fungi</taxon>
        <taxon>Dikarya</taxon>
        <taxon>Basidiomycota</taxon>
        <taxon>Agaricomycotina</taxon>
        <taxon>Agaricomycetes</taxon>
        <taxon>Agaricomycetidae</taxon>
        <taxon>Agaricales</taxon>
        <taxon>Marasmiineae</taxon>
        <taxon>Mycenaceae</taxon>
        <taxon>Mycena</taxon>
    </lineage>
</organism>
<evidence type="ECO:0000313" key="2">
    <source>
        <dbReference type="EMBL" id="KAJ7203665.1"/>
    </source>
</evidence>
<proteinExistence type="predicted"/>
<feature type="compositionally biased region" description="Basic residues" evidence="1">
    <location>
        <begin position="17"/>
        <end position="26"/>
    </location>
</feature>
<dbReference type="AlphaFoldDB" id="A0AAD6V6C0"/>